<keyword evidence="6" id="KW-1185">Reference proteome</keyword>
<reference evidence="5" key="1">
    <citation type="submission" date="2022-07" db="EMBL/GenBank/DDBJ databases">
        <title>The genome of Lyophyllum shimeji provides insight into the initial evolution of ectomycorrhizal fungal genome.</title>
        <authorList>
            <person name="Kobayashi Y."/>
            <person name="Shibata T."/>
            <person name="Hirakawa H."/>
            <person name="Shigenobu S."/>
            <person name="Nishiyama T."/>
            <person name="Yamada A."/>
            <person name="Hasebe M."/>
            <person name="Kawaguchi M."/>
        </authorList>
    </citation>
    <scope>NUCLEOTIDE SEQUENCE</scope>
    <source>
        <strain evidence="5">AT787</strain>
    </source>
</reference>
<keyword evidence="2 3" id="KW-0378">Hydrolase</keyword>
<evidence type="ECO:0000256" key="2">
    <source>
        <dbReference type="ARBA" id="ARBA00022801"/>
    </source>
</evidence>
<dbReference type="GO" id="GO:0016787">
    <property type="term" value="F:hydrolase activity"/>
    <property type="evidence" value="ECO:0007669"/>
    <property type="project" value="UniProtKB-KW"/>
</dbReference>
<name>A0A9P3PMU7_LYOSH</name>
<evidence type="ECO:0000313" key="6">
    <source>
        <dbReference type="Proteomes" id="UP001063166"/>
    </source>
</evidence>
<protein>
    <recommendedName>
        <fullName evidence="3">Carboxylic ester hydrolase</fullName>
        <ecNumber evidence="3">3.1.1.-</ecNumber>
    </recommendedName>
</protein>
<sequence length="546" mass="58649">MKLRAFIITLLGALARSVAAAPLAAPTVQLDSLTVIGTTSGRVSKFLGIPFAKPPTGDLRFRLPQPVPAYTESFSATSYGLSCPQQAIDLPILTGLAAEAVDYVVNSIFGLVFPDSEDCLTINVVKPATATPTSKLPVIVWIFGGGFELGSPSMYDGGVIVDRSIALGTPAVYVSMNYRLSGFGFLGGQEVKDAGVGNLGLQDQREALRWVQKYIGAFGGDPTKVTIWGESAGAISVSLHMLANDGNTEGLFRAGFMQSGSPIPVSDITHGQKYYDALVSQTGCSDSEDTLACLRTVPYKTLKAAVDRSPGIFAYQSLSLAWLPRADGVFLTDDPQKLVQQGKVANIPFITGDCDDEGTLFSLSTLNISTAAELKTYLKTTFLPGVPDADLDRLLKLYPGDITAGSPYDTGIFNAITPQFKRIASFMGDGVFQAPRRFFLDQRSGKQNTWAFLSKRFKALPVLGSAHASDILNVYGGGGMADYLIRFAANLDPNPKSSVQWPKYTTATRKLLTFTDGLFDDEVITEDTYRQEAMAFLTNVTLAHPI</sequence>
<dbReference type="SUPFAM" id="SSF53474">
    <property type="entry name" value="alpha/beta-Hydrolases"/>
    <property type="match status" value="1"/>
</dbReference>
<dbReference type="Proteomes" id="UP001063166">
    <property type="component" value="Unassembled WGS sequence"/>
</dbReference>
<gene>
    <name evidence="5" type="ORF">LshimejAT787_0504210</name>
</gene>
<evidence type="ECO:0000256" key="1">
    <source>
        <dbReference type="ARBA" id="ARBA00005964"/>
    </source>
</evidence>
<dbReference type="EMBL" id="BRPK01000005">
    <property type="protein sequence ID" value="GLB38556.1"/>
    <property type="molecule type" value="Genomic_DNA"/>
</dbReference>
<feature type="signal peptide" evidence="3">
    <location>
        <begin position="1"/>
        <end position="20"/>
    </location>
</feature>
<dbReference type="AlphaFoldDB" id="A0A9P3PMU7"/>
<dbReference type="Gene3D" id="3.40.50.1820">
    <property type="entry name" value="alpha/beta hydrolase"/>
    <property type="match status" value="1"/>
</dbReference>
<evidence type="ECO:0000313" key="5">
    <source>
        <dbReference type="EMBL" id="GLB38556.1"/>
    </source>
</evidence>
<keyword evidence="3" id="KW-0732">Signal</keyword>
<dbReference type="EC" id="3.1.1.-" evidence="3"/>
<dbReference type="OrthoDB" id="408631at2759"/>
<comment type="caution">
    <text evidence="5">The sequence shown here is derived from an EMBL/GenBank/DDBJ whole genome shotgun (WGS) entry which is preliminary data.</text>
</comment>
<evidence type="ECO:0000259" key="4">
    <source>
        <dbReference type="Pfam" id="PF00135"/>
    </source>
</evidence>
<dbReference type="PROSITE" id="PS00941">
    <property type="entry name" value="CARBOXYLESTERASE_B_2"/>
    <property type="match status" value="1"/>
</dbReference>
<dbReference type="PROSITE" id="PS00122">
    <property type="entry name" value="CARBOXYLESTERASE_B_1"/>
    <property type="match status" value="1"/>
</dbReference>
<dbReference type="InterPro" id="IPR019826">
    <property type="entry name" value="Carboxylesterase_B_AS"/>
</dbReference>
<feature type="domain" description="Carboxylesterase type B" evidence="4">
    <location>
        <begin position="35"/>
        <end position="518"/>
    </location>
</feature>
<dbReference type="Pfam" id="PF00135">
    <property type="entry name" value="COesterase"/>
    <property type="match status" value="1"/>
</dbReference>
<proteinExistence type="inferred from homology"/>
<dbReference type="InterPro" id="IPR050309">
    <property type="entry name" value="Type-B_Carboxylest/Lipase"/>
</dbReference>
<dbReference type="InterPro" id="IPR002018">
    <property type="entry name" value="CarbesteraseB"/>
</dbReference>
<accession>A0A9P3PMU7</accession>
<organism evidence="5 6">
    <name type="scientific">Lyophyllum shimeji</name>
    <name type="common">Hon-shimeji</name>
    <name type="synonym">Tricholoma shimeji</name>
    <dbReference type="NCBI Taxonomy" id="47721"/>
    <lineage>
        <taxon>Eukaryota</taxon>
        <taxon>Fungi</taxon>
        <taxon>Dikarya</taxon>
        <taxon>Basidiomycota</taxon>
        <taxon>Agaricomycotina</taxon>
        <taxon>Agaricomycetes</taxon>
        <taxon>Agaricomycetidae</taxon>
        <taxon>Agaricales</taxon>
        <taxon>Tricholomatineae</taxon>
        <taxon>Lyophyllaceae</taxon>
        <taxon>Lyophyllum</taxon>
    </lineage>
</organism>
<comment type="similarity">
    <text evidence="1 3">Belongs to the type-B carboxylesterase/lipase family.</text>
</comment>
<dbReference type="InterPro" id="IPR019819">
    <property type="entry name" value="Carboxylesterase_B_CS"/>
</dbReference>
<dbReference type="PANTHER" id="PTHR11559">
    <property type="entry name" value="CARBOXYLESTERASE"/>
    <property type="match status" value="1"/>
</dbReference>
<evidence type="ECO:0000256" key="3">
    <source>
        <dbReference type="RuleBase" id="RU361235"/>
    </source>
</evidence>
<feature type="chain" id="PRO_5040536733" description="Carboxylic ester hydrolase" evidence="3">
    <location>
        <begin position="21"/>
        <end position="546"/>
    </location>
</feature>
<dbReference type="InterPro" id="IPR029058">
    <property type="entry name" value="AB_hydrolase_fold"/>
</dbReference>